<organism evidence="3 4">
    <name type="scientific">Wickerhamomyces mucosus</name>
    <dbReference type="NCBI Taxonomy" id="1378264"/>
    <lineage>
        <taxon>Eukaryota</taxon>
        <taxon>Fungi</taxon>
        <taxon>Dikarya</taxon>
        <taxon>Ascomycota</taxon>
        <taxon>Saccharomycotina</taxon>
        <taxon>Saccharomycetes</taxon>
        <taxon>Phaffomycetales</taxon>
        <taxon>Wickerhamomycetaceae</taxon>
        <taxon>Wickerhamomyces</taxon>
    </lineage>
</organism>
<dbReference type="Pfam" id="PF22874">
    <property type="entry name" value="SBE2_M"/>
    <property type="match status" value="1"/>
</dbReference>
<dbReference type="OrthoDB" id="289721at2759"/>
<protein>
    <recommendedName>
        <fullName evidence="5">Rab-GAP TBC domain-containing protein</fullName>
    </recommendedName>
</protein>
<reference evidence="3" key="2">
    <citation type="submission" date="2021-01" db="EMBL/GenBank/DDBJ databases">
        <authorList>
            <person name="Schikora-Tamarit M.A."/>
        </authorList>
    </citation>
    <scope>NUCLEOTIDE SEQUENCE</scope>
    <source>
        <strain evidence="3">CBS6341</strain>
    </source>
</reference>
<reference evidence="3" key="1">
    <citation type="journal article" date="2021" name="Open Biol.">
        <title>Shared evolutionary footprints suggest mitochondrial oxidative damage underlies multiple complex I losses in fungi.</title>
        <authorList>
            <person name="Schikora-Tamarit M.A."/>
            <person name="Marcet-Houben M."/>
            <person name="Nosek J."/>
            <person name="Gabaldon T."/>
        </authorList>
    </citation>
    <scope>NUCLEOTIDE SEQUENCE</scope>
    <source>
        <strain evidence="3">CBS6341</strain>
    </source>
</reference>
<comment type="caution">
    <text evidence="3">The sequence shown here is derived from an EMBL/GenBank/DDBJ whole genome shotgun (WGS) entry which is preliminary data.</text>
</comment>
<dbReference type="Pfam" id="PF22876">
    <property type="entry name" value="SBE2_N"/>
    <property type="match status" value="1"/>
</dbReference>
<feature type="domain" description="SBE2/SBE22 N-terminal" evidence="2">
    <location>
        <begin position="129"/>
        <end position="223"/>
    </location>
</feature>
<evidence type="ECO:0000259" key="2">
    <source>
        <dbReference type="Pfam" id="PF22876"/>
    </source>
</evidence>
<keyword evidence="4" id="KW-1185">Reference proteome</keyword>
<proteinExistence type="predicted"/>
<dbReference type="InterPro" id="IPR053948">
    <property type="entry name" value="SBE2/SBE22_N"/>
</dbReference>
<name>A0A9P8TBL6_9ASCO</name>
<evidence type="ECO:0008006" key="5">
    <source>
        <dbReference type="Google" id="ProtNLM"/>
    </source>
</evidence>
<evidence type="ECO:0000313" key="3">
    <source>
        <dbReference type="EMBL" id="KAH3673518.1"/>
    </source>
</evidence>
<feature type="domain" description="SBE2/SBE22 middle" evidence="1">
    <location>
        <begin position="241"/>
        <end position="360"/>
    </location>
</feature>
<dbReference type="Proteomes" id="UP000769528">
    <property type="component" value="Unassembled WGS sequence"/>
</dbReference>
<dbReference type="InterPro" id="IPR053949">
    <property type="entry name" value="SBE2/SBE22_M"/>
</dbReference>
<gene>
    <name evidence="3" type="ORF">WICMUC_003624</name>
</gene>
<dbReference type="EMBL" id="JAEUBF010000974">
    <property type="protein sequence ID" value="KAH3673518.1"/>
    <property type="molecule type" value="Genomic_DNA"/>
</dbReference>
<evidence type="ECO:0000259" key="1">
    <source>
        <dbReference type="Pfam" id="PF22874"/>
    </source>
</evidence>
<evidence type="ECO:0000313" key="4">
    <source>
        <dbReference type="Proteomes" id="UP000769528"/>
    </source>
</evidence>
<dbReference type="AlphaFoldDB" id="A0A9P8TBL6"/>
<accession>A0A9P8TBL6</accession>
<sequence length="626" mass="71299">MSKSTQLDHHPKTLSSLETNMENISLNENDYKSTSVKRLNKSLSSPSFQTSTKGLGITVPKRPSESVFSRLKTNPHLTILERPVSNDSISSTSVSEFSDGLDSRTSSITSGSIDDSSIINNSLSSIDVKSALASHSTILKSITPNNSISNLSVNTLTPSQKYRLRRQNSKNSSTSRLKIKEREKFYEETMNDDDLDDDETFEDGLIWNVPFTKGSAKIFSPASGKSSAFISKIFDESPISMTMSPLRGTTEPSTPSKFYSNPDEANSISKFYQASSNSYFEKQMKDRKTSSISLPNFIKEASEQGYEDSILVSEEKIKRLSSTRPIWLPPKSSDDIKKHEKDVAKILEKSVKFNKQLQQQQDLITEKTIKYNKKWKNLKDRGCTKNINESKKLVFKSMIPAELRYDVWNEFLNDDKYESFKNLSSKKSQIPELPISKLQEIDDLVEKYHDKATGDQLSFLKESLKLKLISKDGLNETDDVLLFIIISLGFSLEDSFNLTQKFQSKVFNDYNISQFETHYKSSAVKKFIGGENFSKDYKSLSYNQLFKILENFSIHSNTNTLLHVLDSLVVFQGSYKIVYSTIIAVLKDYDYGFIALNQLGENNQRLYVTDETNKFLQNVHRYYKNF</sequence>